<proteinExistence type="predicted"/>
<dbReference type="InterPro" id="IPR038770">
    <property type="entry name" value="Na+/solute_symporter_sf"/>
</dbReference>
<dbReference type="PANTHER" id="PTHR18640:SF5">
    <property type="entry name" value="SODIUM_BILE ACID COTRANSPORTER 7"/>
    <property type="match status" value="1"/>
</dbReference>
<feature type="transmembrane region" description="Helical" evidence="1">
    <location>
        <begin position="168"/>
        <end position="185"/>
    </location>
</feature>
<keyword evidence="1" id="KW-0812">Transmembrane</keyword>
<feature type="transmembrane region" description="Helical" evidence="1">
    <location>
        <begin position="266"/>
        <end position="288"/>
    </location>
</feature>
<comment type="caution">
    <text evidence="2">The sequence shown here is derived from an EMBL/GenBank/DDBJ whole genome shotgun (WGS) entry which is preliminary data.</text>
</comment>
<evidence type="ECO:0000313" key="2">
    <source>
        <dbReference type="EMBL" id="MFD1952590.1"/>
    </source>
</evidence>
<accession>A0ABW4U0R6</accession>
<feature type="transmembrane region" description="Helical" evidence="1">
    <location>
        <begin position="61"/>
        <end position="87"/>
    </location>
</feature>
<evidence type="ECO:0000256" key="1">
    <source>
        <dbReference type="SAM" id="Phobius"/>
    </source>
</evidence>
<feature type="transmembrane region" description="Helical" evidence="1">
    <location>
        <begin position="206"/>
        <end position="227"/>
    </location>
</feature>
<keyword evidence="1" id="KW-0472">Membrane</keyword>
<feature type="transmembrane region" description="Helical" evidence="1">
    <location>
        <begin position="93"/>
        <end position="113"/>
    </location>
</feature>
<dbReference type="Pfam" id="PF13593">
    <property type="entry name" value="SBF_like"/>
    <property type="match status" value="1"/>
</dbReference>
<feature type="transmembrane region" description="Helical" evidence="1">
    <location>
        <begin position="7"/>
        <end position="29"/>
    </location>
</feature>
<organism evidence="2 3">
    <name type="scientific">Sphingomonas arantia</name>
    <dbReference type="NCBI Taxonomy" id="1460676"/>
    <lineage>
        <taxon>Bacteria</taxon>
        <taxon>Pseudomonadati</taxon>
        <taxon>Pseudomonadota</taxon>
        <taxon>Alphaproteobacteria</taxon>
        <taxon>Sphingomonadales</taxon>
        <taxon>Sphingomonadaceae</taxon>
        <taxon>Sphingomonas</taxon>
    </lineage>
</organism>
<reference evidence="3" key="1">
    <citation type="journal article" date="2019" name="Int. J. Syst. Evol. Microbiol.">
        <title>The Global Catalogue of Microorganisms (GCM) 10K type strain sequencing project: providing services to taxonomists for standard genome sequencing and annotation.</title>
        <authorList>
            <consortium name="The Broad Institute Genomics Platform"/>
            <consortium name="The Broad Institute Genome Sequencing Center for Infectious Disease"/>
            <person name="Wu L."/>
            <person name="Ma J."/>
        </authorList>
    </citation>
    <scope>NUCLEOTIDE SEQUENCE [LARGE SCALE GENOMIC DNA]</scope>
    <source>
        <strain evidence="3">CGMCC 1.12702</strain>
    </source>
</reference>
<keyword evidence="3" id="KW-1185">Reference proteome</keyword>
<feature type="transmembrane region" description="Helical" evidence="1">
    <location>
        <begin position="233"/>
        <end position="254"/>
    </location>
</feature>
<dbReference type="EMBL" id="JBHUGS010000005">
    <property type="protein sequence ID" value="MFD1952590.1"/>
    <property type="molecule type" value="Genomic_DNA"/>
</dbReference>
<keyword evidence="1" id="KW-1133">Transmembrane helix</keyword>
<sequence>MTRRLRAALAALDPFILLMLGLVLLASVAPVRGQGAVIAGYVANGLIVLLFFLHGAKLSRAAIVAGFGNVRLHVAILTTTFVVFPLIGLGLQAALTGLVAAGILSGVLFLCLLPSTVQSSIAFTAIARGNVAGAVCSASLSNLLGVVLTPLLVALLMRQSAGVSADSVMKIVSQLLLPFVAGHLSRPWTGGLIARHKPLVGRIDRLSILAVVYTAFSASVVEGLWAKVDLADLAVVVMLCAVILAFILWFTWSLSGRLGFAREDRVVMLFCGSKKSLASGVPMASALFPPAVLGPVMLPLMLFHQIQLIVCAFLAGAMKDGGELAEAETV</sequence>
<name>A0ABW4U0R6_9SPHN</name>
<protein>
    <submittedName>
        <fullName evidence="2">Bile acid:sodium symporter family protein</fullName>
    </submittedName>
</protein>
<dbReference type="RefSeq" id="WP_380931601.1">
    <property type="nucleotide sequence ID" value="NZ_JBHUGS010000005.1"/>
</dbReference>
<gene>
    <name evidence="2" type="ORF">ACFSGX_17565</name>
</gene>
<dbReference type="InterPro" id="IPR016833">
    <property type="entry name" value="Put_Na-Bile_cotransptr"/>
</dbReference>
<feature type="transmembrane region" description="Helical" evidence="1">
    <location>
        <begin position="134"/>
        <end position="156"/>
    </location>
</feature>
<dbReference type="PANTHER" id="PTHR18640">
    <property type="entry name" value="SOLUTE CARRIER FAMILY 10 MEMBER 7"/>
    <property type="match status" value="1"/>
</dbReference>
<evidence type="ECO:0000313" key="3">
    <source>
        <dbReference type="Proteomes" id="UP001597400"/>
    </source>
</evidence>
<feature type="transmembrane region" description="Helical" evidence="1">
    <location>
        <begin position="35"/>
        <end position="54"/>
    </location>
</feature>
<dbReference type="Gene3D" id="1.20.1530.20">
    <property type="match status" value="1"/>
</dbReference>
<dbReference type="Proteomes" id="UP001597400">
    <property type="component" value="Unassembled WGS sequence"/>
</dbReference>
<dbReference type="PIRSF" id="PIRSF026166">
    <property type="entry name" value="UCP026166"/>
    <property type="match status" value="1"/>
</dbReference>